<dbReference type="InterPro" id="IPR009389">
    <property type="entry name" value="DUF1045"/>
</dbReference>
<keyword evidence="2" id="KW-1185">Reference proteome</keyword>
<name>A0A967C6H7_9PROT</name>
<evidence type="ECO:0000313" key="1">
    <source>
        <dbReference type="EMBL" id="NIA67467.1"/>
    </source>
</evidence>
<dbReference type="PIRSF" id="PIRSF033328">
    <property type="entry name" value="Phest_Mll4975"/>
    <property type="match status" value="1"/>
</dbReference>
<comment type="caution">
    <text evidence="1">The sequence shown here is derived from an EMBL/GenBank/DDBJ whole genome shotgun (WGS) entry which is preliminary data.</text>
</comment>
<organism evidence="1 2">
    <name type="scientific">Pelagibius litoralis</name>
    <dbReference type="NCBI Taxonomy" id="374515"/>
    <lineage>
        <taxon>Bacteria</taxon>
        <taxon>Pseudomonadati</taxon>
        <taxon>Pseudomonadota</taxon>
        <taxon>Alphaproteobacteria</taxon>
        <taxon>Rhodospirillales</taxon>
        <taxon>Rhodovibrionaceae</taxon>
        <taxon>Pelagibius</taxon>
    </lineage>
</organism>
<dbReference type="Proteomes" id="UP000761264">
    <property type="component" value="Unassembled WGS sequence"/>
</dbReference>
<dbReference type="Pfam" id="PF06299">
    <property type="entry name" value="DUF1045"/>
    <property type="match status" value="1"/>
</dbReference>
<evidence type="ECO:0000313" key="2">
    <source>
        <dbReference type="Proteomes" id="UP000761264"/>
    </source>
</evidence>
<accession>A0A967C6H7</accession>
<gene>
    <name evidence="1" type="ORF">HBA54_02575</name>
</gene>
<dbReference type="Gene3D" id="3.90.1140.10">
    <property type="entry name" value="Cyclic phosphodiesterase"/>
    <property type="match status" value="1"/>
</dbReference>
<sequence length="246" mass="26992">MTTNHQPRYAVYYALPRESALWSMAQTWLGRDCENGARLPQPALEGWTQAEIAEVTESPRRYGFHATLKAPFPLAPGISRGELRDAVAAFAAAQQPFQAAPLTVSAIGPFLALTLSEPTPAMAALATAAVTDLDPLRAPLAEADIQRRLGNGLSSRQEELLRAWGYPYVLEEFRFHMTLTGPLAQPEKRARLQSALAAHFKAALEQPVPVQEVCLYSQDNREAPFFLAERFRFAAAATTEQGQAKS</sequence>
<dbReference type="AlphaFoldDB" id="A0A967C6H7"/>
<dbReference type="RefSeq" id="WP_167221066.1">
    <property type="nucleotide sequence ID" value="NZ_JAAQPH010000002.1"/>
</dbReference>
<dbReference type="EMBL" id="JAAQPH010000002">
    <property type="protein sequence ID" value="NIA67467.1"/>
    <property type="molecule type" value="Genomic_DNA"/>
</dbReference>
<proteinExistence type="predicted"/>
<protein>
    <submittedName>
        <fullName evidence="1">DUF1045 domain-containing protein</fullName>
    </submittedName>
</protein>
<dbReference type="NCBIfam" id="TIGR03223">
    <property type="entry name" value="Phn_opern_protn"/>
    <property type="match status" value="1"/>
</dbReference>
<reference evidence="1" key="1">
    <citation type="submission" date="2020-03" db="EMBL/GenBank/DDBJ databases">
        <title>Genome of Pelagibius litoralis DSM 21314T.</title>
        <authorList>
            <person name="Wang G."/>
        </authorList>
    </citation>
    <scope>NUCLEOTIDE SEQUENCE</scope>
    <source>
        <strain evidence="1">DSM 21314</strain>
    </source>
</reference>